<evidence type="ECO:0000256" key="2">
    <source>
        <dbReference type="ARBA" id="ARBA00009054"/>
    </source>
</evidence>
<dbReference type="GO" id="GO:0051082">
    <property type="term" value="F:unfolded protein binding"/>
    <property type="evidence" value="ECO:0007669"/>
    <property type="project" value="TreeGrafter"/>
</dbReference>
<dbReference type="EMBL" id="CP000251">
    <property type="protein sequence ID" value="ABC84092.1"/>
    <property type="molecule type" value="Genomic_DNA"/>
</dbReference>
<comment type="subunit">
    <text evidence="3 10">Homodimer.</text>
</comment>
<evidence type="ECO:0000256" key="3">
    <source>
        <dbReference type="ARBA" id="ARBA00011738"/>
    </source>
</evidence>
<dbReference type="Gene3D" id="2.30.22.10">
    <property type="entry name" value="Head domain of nucleotide exchange factor GrpE"/>
    <property type="match status" value="1"/>
</dbReference>
<dbReference type="InterPro" id="IPR000740">
    <property type="entry name" value="GrpE"/>
</dbReference>
<dbReference type="AlphaFoldDB" id="Q2IHN1"/>
<gene>
    <name evidence="10" type="primary">grpE</name>
    <name evidence="15" type="ordered locus">Adeh_4329</name>
</gene>
<evidence type="ECO:0000313" key="15">
    <source>
        <dbReference type="EMBL" id="ABC84092.1"/>
    </source>
</evidence>
<dbReference type="CDD" id="cd00446">
    <property type="entry name" value="GrpE"/>
    <property type="match status" value="1"/>
</dbReference>
<evidence type="ECO:0000256" key="1">
    <source>
        <dbReference type="ARBA" id="ARBA00004496"/>
    </source>
</evidence>
<dbReference type="PROSITE" id="PS01071">
    <property type="entry name" value="GRPE"/>
    <property type="match status" value="1"/>
</dbReference>
<dbReference type="InterPro" id="IPR013805">
    <property type="entry name" value="GrpE_CC"/>
</dbReference>
<evidence type="ECO:0000256" key="10">
    <source>
        <dbReference type="HAMAP-Rule" id="MF_01151"/>
    </source>
</evidence>
<dbReference type="GO" id="GO:0005829">
    <property type="term" value="C:cytosol"/>
    <property type="evidence" value="ECO:0007669"/>
    <property type="project" value="TreeGrafter"/>
</dbReference>
<dbReference type="RefSeq" id="WP_011423374.1">
    <property type="nucleotide sequence ID" value="NC_007760.1"/>
</dbReference>
<dbReference type="HAMAP" id="MF_01151">
    <property type="entry name" value="GrpE"/>
    <property type="match status" value="1"/>
</dbReference>
<dbReference type="Proteomes" id="UP000001935">
    <property type="component" value="Chromosome"/>
</dbReference>
<evidence type="ECO:0000256" key="5">
    <source>
        <dbReference type="ARBA" id="ARBA00023016"/>
    </source>
</evidence>
<dbReference type="PRINTS" id="PR00773">
    <property type="entry name" value="GRPEPROTEIN"/>
</dbReference>
<sequence>MAESHEKGAFQADIPANAVEEALRSVERISHGEEAAAGQPAGAGEPGVELTPEVEGAPAGDPAALAARVQLLEAQLELSQSKARETLERLKDEHERLLRAAADLENFKKRAARERDEVQKFGSERLLKDLLPALDGLDRALAAAADEDPLAKGVRMVRATLEQALAKHGVKGFSAMGAPFDPALHEALMQVPTADAAPGTVVLEHARGFTLNDRLVRPAMVGVAVAPPPAAAPPADGDAGPE</sequence>
<dbReference type="KEGG" id="ade:Adeh_4329"/>
<organism evidence="15 16">
    <name type="scientific">Anaeromyxobacter dehalogenans (strain 2CP-C)</name>
    <dbReference type="NCBI Taxonomy" id="290397"/>
    <lineage>
        <taxon>Bacteria</taxon>
        <taxon>Pseudomonadati</taxon>
        <taxon>Myxococcota</taxon>
        <taxon>Myxococcia</taxon>
        <taxon>Myxococcales</taxon>
        <taxon>Cystobacterineae</taxon>
        <taxon>Anaeromyxobacteraceae</taxon>
        <taxon>Anaeromyxobacter</taxon>
    </lineage>
</organism>
<comment type="function">
    <text evidence="7 10 11">Participates actively in the response to hyperosmotic and heat shock by preventing the aggregation of stress-denatured proteins, in association with DnaK and GrpE. It is the nucleotide exchange factor for DnaK and may function as a thermosensor. Unfolded proteins bind initially to DnaJ; upon interaction with the DnaJ-bound protein, DnaK hydrolyzes its bound ATP, resulting in the formation of a stable complex. GrpE releases ADP from DnaK; ATP binding to DnaK triggers the release of the substrate protein, thus completing the reaction cycle. Several rounds of ATP-dependent interactions between DnaJ, DnaK and GrpE are required for fully efficient folding.</text>
</comment>
<evidence type="ECO:0000256" key="8">
    <source>
        <dbReference type="ARBA" id="ARBA00072274"/>
    </source>
</evidence>
<evidence type="ECO:0000256" key="9">
    <source>
        <dbReference type="ARBA" id="ARBA00076414"/>
    </source>
</evidence>
<comment type="similarity">
    <text evidence="2 10 12">Belongs to the GrpE family.</text>
</comment>
<dbReference type="SUPFAM" id="SSF58014">
    <property type="entry name" value="Coiled-coil domain of nucleotide exchange factor GrpE"/>
    <property type="match status" value="1"/>
</dbReference>
<dbReference type="HOGENOM" id="CLU_057217_5_1_7"/>
<accession>Q2IHN1</accession>
<dbReference type="OrthoDB" id="9789811at2"/>
<evidence type="ECO:0000256" key="14">
    <source>
        <dbReference type="SAM" id="MobiDB-lite"/>
    </source>
</evidence>
<reference evidence="15" key="1">
    <citation type="submission" date="2006-01" db="EMBL/GenBank/DDBJ databases">
        <title>Complete sequence of Anaeromyxobacter dehalogenans 2CP-C.</title>
        <authorList>
            <consortium name="US DOE Joint Genome Institute"/>
            <person name="Copeland A."/>
            <person name="Lucas S."/>
            <person name="Lapidus A."/>
            <person name="Barry K."/>
            <person name="Detter J.C."/>
            <person name="Glavina T."/>
            <person name="Hammon N."/>
            <person name="Israni S."/>
            <person name="Pitluck S."/>
            <person name="Brettin T."/>
            <person name="Bruce D."/>
            <person name="Han C."/>
            <person name="Tapia R."/>
            <person name="Gilna P."/>
            <person name="Kiss H."/>
            <person name="Schmutz J."/>
            <person name="Larimer F."/>
            <person name="Land M."/>
            <person name="Kyrpides N."/>
            <person name="Anderson I."/>
            <person name="Sanford R.A."/>
            <person name="Ritalahti K.M."/>
            <person name="Thomas H.S."/>
            <person name="Kirby J.R."/>
            <person name="Zhulin I.B."/>
            <person name="Loeffler F.E."/>
            <person name="Richardson P."/>
        </authorList>
    </citation>
    <scope>NUCLEOTIDE SEQUENCE</scope>
    <source>
        <strain evidence="15">2CP-C</strain>
    </source>
</reference>
<name>Q2IHN1_ANADE</name>
<keyword evidence="4 10" id="KW-0963">Cytoplasm</keyword>
<dbReference type="NCBIfam" id="NF010738">
    <property type="entry name" value="PRK14140.1"/>
    <property type="match status" value="1"/>
</dbReference>
<dbReference type="InterPro" id="IPR009012">
    <property type="entry name" value="GrpE_head"/>
</dbReference>
<keyword evidence="5 10" id="KW-0346">Stress response</keyword>
<dbReference type="PANTHER" id="PTHR21237">
    <property type="entry name" value="GRPE PROTEIN"/>
    <property type="match status" value="1"/>
</dbReference>
<dbReference type="Pfam" id="PF01025">
    <property type="entry name" value="GrpE"/>
    <property type="match status" value="1"/>
</dbReference>
<keyword evidence="13" id="KW-0175">Coiled coil</keyword>
<evidence type="ECO:0000256" key="6">
    <source>
        <dbReference type="ARBA" id="ARBA00023186"/>
    </source>
</evidence>
<comment type="subcellular location">
    <subcellularLocation>
        <location evidence="1 10">Cytoplasm</location>
    </subcellularLocation>
</comment>
<proteinExistence type="inferred from homology"/>
<dbReference type="eggNOG" id="COG0576">
    <property type="taxonomic scope" value="Bacteria"/>
</dbReference>
<feature type="coiled-coil region" evidence="13">
    <location>
        <begin position="69"/>
        <end position="124"/>
    </location>
</feature>
<dbReference type="Gene3D" id="3.90.20.20">
    <property type="match status" value="1"/>
</dbReference>
<feature type="compositionally biased region" description="Low complexity" evidence="14">
    <location>
        <begin position="35"/>
        <end position="47"/>
    </location>
</feature>
<dbReference type="FunFam" id="2.30.22.10:FF:000001">
    <property type="entry name" value="Protein GrpE"/>
    <property type="match status" value="1"/>
</dbReference>
<dbReference type="STRING" id="290397.Adeh_4329"/>
<dbReference type="GO" id="GO:0006457">
    <property type="term" value="P:protein folding"/>
    <property type="evidence" value="ECO:0007669"/>
    <property type="project" value="InterPro"/>
</dbReference>
<dbReference type="GO" id="GO:0051087">
    <property type="term" value="F:protein-folding chaperone binding"/>
    <property type="evidence" value="ECO:0007669"/>
    <property type="project" value="InterPro"/>
</dbReference>
<dbReference type="GO" id="GO:0000774">
    <property type="term" value="F:adenyl-nucleotide exchange factor activity"/>
    <property type="evidence" value="ECO:0007669"/>
    <property type="project" value="InterPro"/>
</dbReference>
<feature type="region of interest" description="Disordered" evidence="14">
    <location>
        <begin position="25"/>
        <end position="59"/>
    </location>
</feature>
<keyword evidence="6 10" id="KW-0143">Chaperone</keyword>
<dbReference type="SUPFAM" id="SSF51064">
    <property type="entry name" value="Head domain of nucleotide exchange factor GrpE"/>
    <property type="match status" value="1"/>
</dbReference>
<evidence type="ECO:0000313" key="16">
    <source>
        <dbReference type="Proteomes" id="UP000001935"/>
    </source>
</evidence>
<evidence type="ECO:0000256" key="4">
    <source>
        <dbReference type="ARBA" id="ARBA00022490"/>
    </source>
</evidence>
<dbReference type="PANTHER" id="PTHR21237:SF23">
    <property type="entry name" value="GRPE PROTEIN HOMOLOG, MITOCHONDRIAL"/>
    <property type="match status" value="1"/>
</dbReference>
<dbReference type="GO" id="GO:0042803">
    <property type="term" value="F:protein homodimerization activity"/>
    <property type="evidence" value="ECO:0007669"/>
    <property type="project" value="InterPro"/>
</dbReference>
<evidence type="ECO:0000256" key="7">
    <source>
        <dbReference type="ARBA" id="ARBA00053401"/>
    </source>
</evidence>
<evidence type="ECO:0000256" key="11">
    <source>
        <dbReference type="RuleBase" id="RU000639"/>
    </source>
</evidence>
<evidence type="ECO:0000256" key="12">
    <source>
        <dbReference type="RuleBase" id="RU004478"/>
    </source>
</evidence>
<evidence type="ECO:0000256" key="13">
    <source>
        <dbReference type="SAM" id="Coils"/>
    </source>
</evidence>
<protein>
    <recommendedName>
        <fullName evidence="8 10">Protein GrpE</fullName>
    </recommendedName>
    <alternativeName>
        <fullName evidence="9 10">HSP-70 cofactor</fullName>
    </alternativeName>
</protein>
<feature type="compositionally biased region" description="Basic and acidic residues" evidence="14">
    <location>
        <begin position="25"/>
        <end position="34"/>
    </location>
</feature>